<accession>A0ABT3DI81</accession>
<dbReference type="InterPro" id="IPR022742">
    <property type="entry name" value="Hydrolase_4"/>
</dbReference>
<comment type="caution">
    <text evidence="2">The sequence shown here is derived from an EMBL/GenBank/DDBJ whole genome shotgun (WGS) entry which is preliminary data.</text>
</comment>
<gene>
    <name evidence="2" type="ORF">OIH86_14065</name>
</gene>
<dbReference type="Gene3D" id="3.40.50.1820">
    <property type="entry name" value="alpha/beta hydrolase"/>
    <property type="match status" value="1"/>
</dbReference>
<dbReference type="EMBL" id="JAOYEY010000043">
    <property type="protein sequence ID" value="MCV9886760.1"/>
    <property type="molecule type" value="Genomic_DNA"/>
</dbReference>
<dbReference type="RefSeq" id="WP_264143302.1">
    <property type="nucleotide sequence ID" value="NZ_JAOYEY010000043.1"/>
</dbReference>
<dbReference type="Proteomes" id="UP001526147">
    <property type="component" value="Unassembled WGS sequence"/>
</dbReference>
<organism evidence="2 3">
    <name type="scientific">Metabacillus halosaccharovorans</name>
    <dbReference type="NCBI Taxonomy" id="930124"/>
    <lineage>
        <taxon>Bacteria</taxon>
        <taxon>Bacillati</taxon>
        <taxon>Bacillota</taxon>
        <taxon>Bacilli</taxon>
        <taxon>Bacillales</taxon>
        <taxon>Bacillaceae</taxon>
        <taxon>Metabacillus</taxon>
    </lineage>
</organism>
<feature type="domain" description="Serine aminopeptidase S33" evidence="1">
    <location>
        <begin position="26"/>
        <end position="290"/>
    </location>
</feature>
<sequence length="308" mass="35613">MKNENWLSMSDEHQVYVCKWEEKSVKPRAVVQVAHGMAEHIKRYEPFALFLNSKGIIVIGHDHRGHGMTGEKVGEYGFFAESNGFERTVDDIKEVYVFIKNQYPELPAFLMGHSMGSFLVRRFLQRFQVSINGVILSGTGGNPGFILKVAKKLAETQVKKWGNRAESPFLQRLTTGSYNKKFTNANTGYEWLTRDSEQVSAYINDPYCGKVGTTGFFQDLYYGLDMINRDEEVSKIDRNLPFYLFSGDMDPVGNYTKGVNKLINQLRKQGIKQIDYNFYENGRHEMLNEVNREVVYDDIYRWIEKNLN</sequence>
<name>A0ABT3DI81_9BACI</name>
<evidence type="ECO:0000313" key="2">
    <source>
        <dbReference type="EMBL" id="MCV9886760.1"/>
    </source>
</evidence>
<dbReference type="SUPFAM" id="SSF53474">
    <property type="entry name" value="alpha/beta-Hydrolases"/>
    <property type="match status" value="1"/>
</dbReference>
<proteinExistence type="predicted"/>
<evidence type="ECO:0000313" key="3">
    <source>
        <dbReference type="Proteomes" id="UP001526147"/>
    </source>
</evidence>
<reference evidence="2 3" key="1">
    <citation type="submission" date="2022-10" db="EMBL/GenBank/DDBJ databases">
        <title>Draft genome assembly of moderately radiation resistant bacterium Metabacillus halosaccharovorans.</title>
        <authorList>
            <person name="Pal S."/>
            <person name="Gopinathan A."/>
        </authorList>
    </citation>
    <scope>NUCLEOTIDE SEQUENCE [LARGE SCALE GENOMIC DNA]</scope>
    <source>
        <strain evidence="2 3">VITHBRA001</strain>
    </source>
</reference>
<protein>
    <submittedName>
        <fullName evidence="2">Lysophospholipase</fullName>
    </submittedName>
</protein>
<keyword evidence="3" id="KW-1185">Reference proteome</keyword>
<dbReference type="InterPro" id="IPR029058">
    <property type="entry name" value="AB_hydrolase_fold"/>
</dbReference>
<dbReference type="PANTHER" id="PTHR11614">
    <property type="entry name" value="PHOSPHOLIPASE-RELATED"/>
    <property type="match status" value="1"/>
</dbReference>
<dbReference type="Pfam" id="PF12146">
    <property type="entry name" value="Hydrolase_4"/>
    <property type="match status" value="1"/>
</dbReference>
<evidence type="ECO:0000259" key="1">
    <source>
        <dbReference type="Pfam" id="PF12146"/>
    </source>
</evidence>
<dbReference type="InterPro" id="IPR051044">
    <property type="entry name" value="MAG_DAG_Lipase"/>
</dbReference>